<dbReference type="Proteomes" id="UP000042958">
    <property type="component" value="Unassembled WGS sequence"/>
</dbReference>
<evidence type="ECO:0000259" key="1">
    <source>
        <dbReference type="SMART" id="SM00849"/>
    </source>
</evidence>
<proteinExistence type="predicted"/>
<organism evidence="2 3">
    <name type="scientific">Penicillium brasilianum</name>
    <dbReference type="NCBI Taxonomy" id="104259"/>
    <lineage>
        <taxon>Eukaryota</taxon>
        <taxon>Fungi</taxon>
        <taxon>Dikarya</taxon>
        <taxon>Ascomycota</taxon>
        <taxon>Pezizomycotina</taxon>
        <taxon>Eurotiomycetes</taxon>
        <taxon>Eurotiomycetidae</taxon>
        <taxon>Eurotiales</taxon>
        <taxon>Aspergillaceae</taxon>
        <taxon>Penicillium</taxon>
    </lineage>
</organism>
<gene>
    <name evidence="2" type="ORF">PMG11_05053</name>
</gene>
<sequence length="279" mass="30656">MGLDYKVFTSRRSGVNRSTPAGHDHLKWVPTTSTLIFGQNDAVLVDTQLTMAAAKELVDWVVATGKNLTTIYVSHAHADHFYGTDAILKQFPDAKVVATPETVSRMAEAIAPEGMDAFWRSLFPGQIPEKLVIAKALEQDHFILENERLEVVRLGHTDTDDTTALWVPAIGLVVAGDAVYNNTHPYLGESKSLEARSRWVAALDKIASLKPKIVVGGHSDPSKGFSPDAVQATKDYLNDFARLDEETSTPEELYSQMMELHPTRLNVGSLWGGAMLVKK</sequence>
<dbReference type="OrthoDB" id="536211at2759"/>
<name>A0A0F7VEP1_PENBI</name>
<dbReference type="InterPro" id="IPR050855">
    <property type="entry name" value="NDM-1-like"/>
</dbReference>
<feature type="domain" description="Metallo-beta-lactamase" evidence="1">
    <location>
        <begin position="30"/>
        <end position="218"/>
    </location>
</feature>
<keyword evidence="3" id="KW-1185">Reference proteome</keyword>
<accession>A0A0F7VEP1</accession>
<dbReference type="InterPro" id="IPR001279">
    <property type="entry name" value="Metallo-B-lactamas"/>
</dbReference>
<dbReference type="Pfam" id="PF00753">
    <property type="entry name" value="Lactamase_B"/>
    <property type="match status" value="1"/>
</dbReference>
<dbReference type="Gene3D" id="3.60.15.10">
    <property type="entry name" value="Ribonuclease Z/Hydroxyacylglutathione hydrolase-like"/>
    <property type="match status" value="1"/>
</dbReference>
<dbReference type="SMART" id="SM00849">
    <property type="entry name" value="Lactamase_B"/>
    <property type="match status" value="1"/>
</dbReference>
<dbReference type="PANTHER" id="PTHR42951:SF14">
    <property type="entry name" value="METALLO-BETA-LACTAMASE SUPERFAMILY PROTEIN"/>
    <property type="match status" value="1"/>
</dbReference>
<protein>
    <submittedName>
        <fullName evidence="2">Putative Metallo-beta-lactamase domain protein</fullName>
    </submittedName>
</protein>
<dbReference type="SUPFAM" id="SSF56281">
    <property type="entry name" value="Metallo-hydrolase/oxidoreductase"/>
    <property type="match status" value="1"/>
</dbReference>
<evidence type="ECO:0000313" key="2">
    <source>
        <dbReference type="EMBL" id="CEO60424.1"/>
    </source>
</evidence>
<dbReference type="CDD" id="cd07739">
    <property type="entry name" value="metallo-hydrolase-like_MBL-fold"/>
    <property type="match status" value="1"/>
</dbReference>
<evidence type="ECO:0000313" key="3">
    <source>
        <dbReference type="Proteomes" id="UP000042958"/>
    </source>
</evidence>
<dbReference type="PANTHER" id="PTHR42951">
    <property type="entry name" value="METALLO-BETA-LACTAMASE DOMAIN-CONTAINING"/>
    <property type="match status" value="1"/>
</dbReference>
<dbReference type="InterPro" id="IPR036866">
    <property type="entry name" value="RibonucZ/Hydroxyglut_hydro"/>
</dbReference>
<dbReference type="AlphaFoldDB" id="A0A0F7VEP1"/>
<dbReference type="EMBL" id="CDHK01000004">
    <property type="protein sequence ID" value="CEO60424.1"/>
    <property type="molecule type" value="Genomic_DNA"/>
</dbReference>
<reference evidence="3" key="1">
    <citation type="journal article" date="2015" name="Genome Announc.">
        <title>Draft genome sequence of the fungus Penicillium brasilianum MG11.</title>
        <authorList>
            <person name="Horn F."/>
            <person name="Linde J."/>
            <person name="Mattern D.J."/>
            <person name="Walther G."/>
            <person name="Guthke R."/>
            <person name="Brakhage A.A."/>
            <person name="Valiante V."/>
        </authorList>
    </citation>
    <scope>NUCLEOTIDE SEQUENCE [LARGE SCALE GENOMIC DNA]</scope>
    <source>
        <strain evidence="3">MG11</strain>
    </source>
</reference>